<dbReference type="Gene3D" id="3.90.1150.10">
    <property type="entry name" value="Aspartate Aminotransferase, domain 1"/>
    <property type="match status" value="1"/>
</dbReference>
<evidence type="ECO:0000313" key="8">
    <source>
        <dbReference type="Proteomes" id="UP001265746"/>
    </source>
</evidence>
<keyword evidence="4" id="KW-0663">Pyridoxal phosphate</keyword>
<protein>
    <recommendedName>
        <fullName evidence="6">Aminotransferase class I/classII large domain-containing protein</fullName>
    </recommendedName>
</protein>
<feature type="domain" description="Aminotransferase class I/classII large" evidence="6">
    <location>
        <begin position="68"/>
        <end position="444"/>
    </location>
</feature>
<dbReference type="Gene3D" id="3.40.640.10">
    <property type="entry name" value="Type I PLP-dependent aspartate aminotransferase-like (Major domain)"/>
    <property type="match status" value="1"/>
</dbReference>
<dbReference type="Pfam" id="PF00155">
    <property type="entry name" value="Aminotran_1_2"/>
    <property type="match status" value="1"/>
</dbReference>
<dbReference type="PANTHER" id="PTHR13693">
    <property type="entry name" value="CLASS II AMINOTRANSFERASE/8-AMINO-7-OXONONANOATE SYNTHASE"/>
    <property type="match status" value="1"/>
</dbReference>
<evidence type="ECO:0000256" key="1">
    <source>
        <dbReference type="ARBA" id="ARBA00001933"/>
    </source>
</evidence>
<feature type="transmembrane region" description="Helical" evidence="5">
    <location>
        <begin position="395"/>
        <end position="418"/>
    </location>
</feature>
<comment type="caution">
    <text evidence="7">The sequence shown here is derived from an EMBL/GenBank/DDBJ whole genome shotgun (WGS) entry which is preliminary data.</text>
</comment>
<reference evidence="7" key="1">
    <citation type="submission" date="2023-06" db="EMBL/GenBank/DDBJ databases">
        <authorList>
            <person name="Noh H."/>
        </authorList>
    </citation>
    <scope>NUCLEOTIDE SEQUENCE</scope>
    <source>
        <strain evidence="7">DUCC20226</strain>
    </source>
</reference>
<keyword evidence="5" id="KW-1133">Transmembrane helix</keyword>
<dbReference type="AlphaFoldDB" id="A0AAD9W638"/>
<dbReference type="GO" id="GO:0030170">
    <property type="term" value="F:pyridoxal phosphate binding"/>
    <property type="evidence" value="ECO:0007669"/>
    <property type="project" value="InterPro"/>
</dbReference>
<dbReference type="GO" id="GO:0009102">
    <property type="term" value="P:biotin biosynthetic process"/>
    <property type="evidence" value="ECO:0007669"/>
    <property type="project" value="TreeGrafter"/>
</dbReference>
<organism evidence="7 8">
    <name type="scientific">Phomopsis amygdali</name>
    <name type="common">Fusicoccum amygdali</name>
    <dbReference type="NCBI Taxonomy" id="1214568"/>
    <lineage>
        <taxon>Eukaryota</taxon>
        <taxon>Fungi</taxon>
        <taxon>Dikarya</taxon>
        <taxon>Ascomycota</taxon>
        <taxon>Pezizomycotina</taxon>
        <taxon>Sordariomycetes</taxon>
        <taxon>Sordariomycetidae</taxon>
        <taxon>Diaporthales</taxon>
        <taxon>Diaporthaceae</taxon>
        <taxon>Diaporthe</taxon>
    </lineage>
</organism>
<proteinExistence type="inferred from homology"/>
<dbReference type="InterPro" id="IPR004839">
    <property type="entry name" value="Aminotransferase_I/II_large"/>
</dbReference>
<dbReference type="SUPFAM" id="SSF53383">
    <property type="entry name" value="PLP-dependent transferases"/>
    <property type="match status" value="1"/>
</dbReference>
<dbReference type="EMBL" id="JAUJFL010000003">
    <property type="protein sequence ID" value="KAK2608212.1"/>
    <property type="molecule type" value="Genomic_DNA"/>
</dbReference>
<dbReference type="InterPro" id="IPR050087">
    <property type="entry name" value="AON_synthase_class-II"/>
</dbReference>
<gene>
    <name evidence="7" type="ORF">N8I77_006836</name>
</gene>
<comment type="cofactor">
    <cofactor evidence="1">
        <name>pyridoxal 5'-phosphate</name>
        <dbReference type="ChEBI" id="CHEBI:597326"/>
    </cofactor>
</comment>
<keyword evidence="3" id="KW-0808">Transferase</keyword>
<name>A0AAD9W638_PHOAM</name>
<comment type="similarity">
    <text evidence="2">Belongs to the class-II pyridoxal-phosphate-dependent aminotransferase family. BioF subfamily.</text>
</comment>
<keyword evidence="5" id="KW-0812">Transmembrane</keyword>
<evidence type="ECO:0000256" key="5">
    <source>
        <dbReference type="SAM" id="Phobius"/>
    </source>
</evidence>
<sequence length="487" mass="53659">MTVTVDRGSPLGPSGSAAIRIRQQCVRPHATKALPLFYRNIEDALDVRRAAHNFYSISQNSWQTYDHVADFCSGDILGLAASPERRAEFLAEQAAHPDFSLGSTGVRLMDGNYPYLEEAESQIAAFHGAEAGLLVSSAFEANIAVWTAIPRPGDVILYDSLVHASTLEGIKQSLAIQKIEFPHSDIEAFRSALQDALDTQPLVRQGKRCVLVALESFYSMDGDVCPLQEFISVAKEVFHGQEGNVQFVVDEAHSVGVIGPKGAGLVCELGLQDEIAVVVHSYGKAMGATGAIILGNRTVKSALVNFGRSIIYTTSPSFLFVAAIKSGYSLLTSGRTLEAQEHIQELARHFYESITSHPDWEKAQEDGLLSVPLVEGWEERPFFTHIVTVSTRQKYVWWLYFALLSAGFCTFPVNYPVVPLGQGRLRIILHASNTHEQVTQFIDATFAWVEEMREIEAGATTEKVSKAAKEFYTWMKEENLSGYGFAE</sequence>
<evidence type="ECO:0000259" key="6">
    <source>
        <dbReference type="Pfam" id="PF00155"/>
    </source>
</evidence>
<evidence type="ECO:0000256" key="4">
    <source>
        <dbReference type="ARBA" id="ARBA00022898"/>
    </source>
</evidence>
<keyword evidence="8" id="KW-1185">Reference proteome</keyword>
<dbReference type="PANTHER" id="PTHR13693:SF77">
    <property type="entry name" value="8-AMINO-7-OXONONANOATE SYNTHASE"/>
    <property type="match status" value="1"/>
</dbReference>
<keyword evidence="5" id="KW-0472">Membrane</keyword>
<evidence type="ECO:0000313" key="7">
    <source>
        <dbReference type="EMBL" id="KAK2608212.1"/>
    </source>
</evidence>
<dbReference type="GO" id="GO:0016740">
    <property type="term" value="F:transferase activity"/>
    <property type="evidence" value="ECO:0007669"/>
    <property type="project" value="UniProtKB-KW"/>
</dbReference>
<accession>A0AAD9W638</accession>
<evidence type="ECO:0000256" key="3">
    <source>
        <dbReference type="ARBA" id="ARBA00022679"/>
    </source>
</evidence>
<dbReference type="Proteomes" id="UP001265746">
    <property type="component" value="Unassembled WGS sequence"/>
</dbReference>
<dbReference type="InterPro" id="IPR015422">
    <property type="entry name" value="PyrdxlP-dep_Trfase_small"/>
</dbReference>
<dbReference type="InterPro" id="IPR015421">
    <property type="entry name" value="PyrdxlP-dep_Trfase_major"/>
</dbReference>
<evidence type="ECO:0000256" key="2">
    <source>
        <dbReference type="ARBA" id="ARBA00010008"/>
    </source>
</evidence>
<dbReference type="InterPro" id="IPR015424">
    <property type="entry name" value="PyrdxlP-dep_Trfase"/>
</dbReference>